<keyword evidence="4" id="KW-0456">Lyase</keyword>
<reference evidence="7" key="2">
    <citation type="journal article" date="2021" name="Microbiome">
        <title>Successional dynamics and alternative stable states in a saline activated sludge microbial community over 9 years.</title>
        <authorList>
            <person name="Wang Y."/>
            <person name="Ye J."/>
            <person name="Ju F."/>
            <person name="Liu L."/>
            <person name="Boyd J.A."/>
            <person name="Deng Y."/>
            <person name="Parks D.H."/>
            <person name="Jiang X."/>
            <person name="Yin X."/>
            <person name="Woodcroft B.J."/>
            <person name="Tyson G.W."/>
            <person name="Hugenholtz P."/>
            <person name="Polz M.F."/>
            <person name="Zhang T."/>
        </authorList>
    </citation>
    <scope>NUCLEOTIDE SEQUENCE</scope>
    <source>
        <strain evidence="7">HKST-UBA01</strain>
    </source>
</reference>
<dbReference type="InterPro" id="IPR015421">
    <property type="entry name" value="PyrdxlP-dep_Trfase_major"/>
</dbReference>
<dbReference type="AlphaFoldDB" id="A0A956M2F4"/>
<organism evidence="7 8">
    <name type="scientific">Eiseniibacteriota bacterium</name>
    <dbReference type="NCBI Taxonomy" id="2212470"/>
    <lineage>
        <taxon>Bacteria</taxon>
        <taxon>Candidatus Eiseniibacteriota</taxon>
    </lineage>
</organism>
<comment type="similarity">
    <text evidence="2">Belongs to the threonine aldolase family.</text>
</comment>
<dbReference type="FunFam" id="3.40.640.10:FF:000030">
    <property type="entry name" value="Low-specificity L-threonine aldolase"/>
    <property type="match status" value="1"/>
</dbReference>
<sequence length="331" mass="35676">MDRSIDFRSDTVTRPTPAMREAMVNATVGDDVMREDPSINLLEERTAKLFGKEAALFTPSGTMANLLAIASQTVPGDELLTHRDSHVYYYEAAGYAAVAGCSIRFVSDAGAPKPGLLTPEALQQAIRPKDDHFPTPRLVTFENTHNRGGGVVWPLELLRATADAAHDRGLKVHIDGSRVWNAAVALGVDLATIARPGDTLSACFSKGLGCPVGSILLGTKETIDRARHRRKMLGGGMRQAGVLAAAALHALDHHLGRLAEDHRRARTLAESLVECSAFAMDPTAVETNLVYVPIAAEAVALGHDAVFWEQRLREAGILCYAEGNDRIRLVT</sequence>
<keyword evidence="3" id="KW-0663">Pyridoxal phosphate</keyword>
<evidence type="ECO:0000313" key="8">
    <source>
        <dbReference type="Proteomes" id="UP000697710"/>
    </source>
</evidence>
<dbReference type="SUPFAM" id="SSF53383">
    <property type="entry name" value="PLP-dependent transferases"/>
    <property type="match status" value="1"/>
</dbReference>
<evidence type="ECO:0000256" key="1">
    <source>
        <dbReference type="ARBA" id="ARBA00001933"/>
    </source>
</evidence>
<dbReference type="InterPro" id="IPR023603">
    <property type="entry name" value="Low_specificity_L-TA-like"/>
</dbReference>
<dbReference type="GO" id="GO:0006545">
    <property type="term" value="P:glycine biosynthetic process"/>
    <property type="evidence" value="ECO:0007669"/>
    <property type="project" value="TreeGrafter"/>
</dbReference>
<dbReference type="GO" id="GO:0008732">
    <property type="term" value="F:L-allo-threonine aldolase activity"/>
    <property type="evidence" value="ECO:0007669"/>
    <property type="project" value="TreeGrafter"/>
</dbReference>
<dbReference type="InterPro" id="IPR015424">
    <property type="entry name" value="PyrdxlP-dep_Trfase"/>
</dbReference>
<dbReference type="GO" id="GO:0005829">
    <property type="term" value="C:cytosol"/>
    <property type="evidence" value="ECO:0007669"/>
    <property type="project" value="TreeGrafter"/>
</dbReference>
<accession>A0A956M2F4</accession>
<dbReference type="NCBIfam" id="NF041359">
    <property type="entry name" value="GntG_guanitoxin"/>
    <property type="match status" value="1"/>
</dbReference>
<evidence type="ECO:0000256" key="3">
    <source>
        <dbReference type="ARBA" id="ARBA00022898"/>
    </source>
</evidence>
<dbReference type="Pfam" id="PF01212">
    <property type="entry name" value="Beta_elim_lyase"/>
    <property type="match status" value="1"/>
</dbReference>
<feature type="non-terminal residue" evidence="7">
    <location>
        <position position="331"/>
    </location>
</feature>
<gene>
    <name evidence="7" type="ORF">KC729_17020</name>
</gene>
<evidence type="ECO:0000256" key="4">
    <source>
        <dbReference type="ARBA" id="ARBA00023239"/>
    </source>
</evidence>
<evidence type="ECO:0000256" key="5">
    <source>
        <dbReference type="PIRSR" id="PIRSR017617-1"/>
    </source>
</evidence>
<dbReference type="Gene3D" id="3.90.1150.10">
    <property type="entry name" value="Aspartate Aminotransferase, domain 1"/>
    <property type="match status" value="1"/>
</dbReference>
<name>A0A956M2F4_UNCEI</name>
<evidence type="ECO:0000259" key="6">
    <source>
        <dbReference type="Pfam" id="PF01212"/>
    </source>
</evidence>
<dbReference type="Gene3D" id="3.40.640.10">
    <property type="entry name" value="Type I PLP-dependent aspartate aminotransferase-like (Major domain)"/>
    <property type="match status" value="1"/>
</dbReference>
<feature type="domain" description="Aromatic amino acid beta-eliminating lyase/threonine aldolase" evidence="6">
    <location>
        <begin position="6"/>
        <end position="292"/>
    </location>
</feature>
<dbReference type="EMBL" id="JAGQHR010000676">
    <property type="protein sequence ID" value="MCA9729392.1"/>
    <property type="molecule type" value="Genomic_DNA"/>
</dbReference>
<evidence type="ECO:0000313" key="7">
    <source>
        <dbReference type="EMBL" id="MCA9729392.1"/>
    </source>
</evidence>
<feature type="modified residue" description="N6-(pyridoxal phosphate)lysine" evidence="5">
    <location>
        <position position="206"/>
    </location>
</feature>
<dbReference type="GO" id="GO:0006567">
    <property type="term" value="P:L-threonine catabolic process"/>
    <property type="evidence" value="ECO:0007669"/>
    <property type="project" value="TreeGrafter"/>
</dbReference>
<dbReference type="InterPro" id="IPR001597">
    <property type="entry name" value="ArAA_b-elim_lyase/Thr_aldolase"/>
</dbReference>
<keyword evidence="7" id="KW-0032">Aminotransferase</keyword>
<dbReference type="GO" id="GO:0008483">
    <property type="term" value="F:transaminase activity"/>
    <property type="evidence" value="ECO:0007669"/>
    <property type="project" value="UniProtKB-KW"/>
</dbReference>
<reference evidence="7" key="1">
    <citation type="submission" date="2020-04" db="EMBL/GenBank/DDBJ databases">
        <authorList>
            <person name="Zhang T."/>
        </authorList>
    </citation>
    <scope>NUCLEOTIDE SEQUENCE</scope>
    <source>
        <strain evidence="7">HKST-UBA01</strain>
    </source>
</reference>
<keyword evidence="7" id="KW-0808">Transferase</keyword>
<dbReference type="PANTHER" id="PTHR48097:SF9">
    <property type="entry name" value="L-THREONINE ALDOLASE"/>
    <property type="match status" value="1"/>
</dbReference>
<protein>
    <submittedName>
        <fullName evidence="7">Aminotransferase class I/II-fold pyridoxal phosphate-dependent enzyme</fullName>
    </submittedName>
</protein>
<comment type="cofactor">
    <cofactor evidence="1">
        <name>pyridoxal 5'-phosphate</name>
        <dbReference type="ChEBI" id="CHEBI:597326"/>
    </cofactor>
</comment>
<evidence type="ECO:0000256" key="2">
    <source>
        <dbReference type="ARBA" id="ARBA00006966"/>
    </source>
</evidence>
<dbReference type="Proteomes" id="UP000697710">
    <property type="component" value="Unassembled WGS sequence"/>
</dbReference>
<dbReference type="InterPro" id="IPR015422">
    <property type="entry name" value="PyrdxlP-dep_Trfase_small"/>
</dbReference>
<dbReference type="PIRSF" id="PIRSF017617">
    <property type="entry name" value="Thr_aldolase"/>
    <property type="match status" value="1"/>
</dbReference>
<comment type="caution">
    <text evidence="7">The sequence shown here is derived from an EMBL/GenBank/DDBJ whole genome shotgun (WGS) entry which is preliminary data.</text>
</comment>
<proteinExistence type="inferred from homology"/>
<dbReference type="PANTHER" id="PTHR48097">
    <property type="entry name" value="L-THREONINE ALDOLASE-RELATED"/>
    <property type="match status" value="1"/>
</dbReference>